<sequence length="260" mass="28557">MSLQPVSAGVLQDVVALQGNEIIRLKAALADARQRISTLREEIAGLKGNQSVPSVDSKAGSKPPSYNDITLCPVDDGGLNAAALKHFKNILKSLGTPKPSRCVFNARSATVRWEDGRFEVFSIIKPESRLLKKGGWSDVHNSKLRGRLEVLGELSGNCYYLGRYQATHNEAVAPNEYPTLPKPMQDAILRWSCSKTHRSSVQLMLTKGELPLRRFFLRRESFDQVLYERLLGTAPSPALALAERSAEHGASDGEEGSDDD</sequence>
<evidence type="ECO:0000313" key="3">
    <source>
        <dbReference type="EMBL" id="EKM58984.1"/>
    </source>
</evidence>
<dbReference type="KEGG" id="pco:PHACADRAFT_169454"/>
<feature type="coiled-coil region" evidence="1">
    <location>
        <begin position="22"/>
        <end position="49"/>
    </location>
</feature>
<organism evidence="3 4">
    <name type="scientific">Phanerochaete carnosa (strain HHB-10118-sp)</name>
    <name type="common">White-rot fungus</name>
    <name type="synonym">Peniophora carnosa</name>
    <dbReference type="NCBI Taxonomy" id="650164"/>
    <lineage>
        <taxon>Eukaryota</taxon>
        <taxon>Fungi</taxon>
        <taxon>Dikarya</taxon>
        <taxon>Basidiomycota</taxon>
        <taxon>Agaricomycotina</taxon>
        <taxon>Agaricomycetes</taxon>
        <taxon>Polyporales</taxon>
        <taxon>Phanerochaetaceae</taxon>
        <taxon>Phanerochaete</taxon>
    </lineage>
</organism>
<keyword evidence="1" id="KW-0175">Coiled coil</keyword>
<evidence type="ECO:0000256" key="1">
    <source>
        <dbReference type="SAM" id="Coils"/>
    </source>
</evidence>
<dbReference type="RefSeq" id="XP_007391567.1">
    <property type="nucleotide sequence ID" value="XM_007391505.1"/>
</dbReference>
<dbReference type="HOGENOM" id="CLU_976982_0_0_1"/>
<dbReference type="EMBL" id="JH930469">
    <property type="protein sequence ID" value="EKM58984.1"/>
    <property type="molecule type" value="Genomic_DNA"/>
</dbReference>
<protein>
    <submittedName>
        <fullName evidence="3">Uncharacterized protein</fullName>
    </submittedName>
</protein>
<keyword evidence="4" id="KW-1185">Reference proteome</keyword>
<dbReference type="GeneID" id="18909473"/>
<reference evidence="3 4" key="1">
    <citation type="journal article" date="2012" name="BMC Genomics">
        <title>Comparative genomics of the white-rot fungi, Phanerochaete carnosa and P. chrysosporium, to elucidate the genetic basis of the distinct wood types they colonize.</title>
        <authorList>
            <person name="Suzuki H."/>
            <person name="MacDonald J."/>
            <person name="Syed K."/>
            <person name="Salamov A."/>
            <person name="Hori C."/>
            <person name="Aerts A."/>
            <person name="Henrissat B."/>
            <person name="Wiebenga A."/>
            <person name="vanKuyk P.A."/>
            <person name="Barry K."/>
            <person name="Lindquist E."/>
            <person name="LaButti K."/>
            <person name="Lapidus A."/>
            <person name="Lucas S."/>
            <person name="Coutinho P."/>
            <person name="Gong Y."/>
            <person name="Samejima M."/>
            <person name="Mahadevan R."/>
            <person name="Abou-Zaid M."/>
            <person name="de Vries R.P."/>
            <person name="Igarashi K."/>
            <person name="Yadav J.S."/>
            <person name="Grigoriev I.V."/>
            <person name="Master E.R."/>
        </authorList>
    </citation>
    <scope>NUCLEOTIDE SEQUENCE [LARGE SCALE GENOMIC DNA]</scope>
    <source>
        <strain evidence="3 4">HHB-10118-sp</strain>
    </source>
</reference>
<name>K5WIP7_PHACS</name>
<dbReference type="Proteomes" id="UP000008370">
    <property type="component" value="Unassembled WGS sequence"/>
</dbReference>
<dbReference type="CDD" id="cd21931">
    <property type="entry name" value="TD_EMAP-like"/>
    <property type="match status" value="1"/>
</dbReference>
<dbReference type="OrthoDB" id="2767605at2759"/>
<evidence type="ECO:0000313" key="4">
    <source>
        <dbReference type="Proteomes" id="UP000008370"/>
    </source>
</evidence>
<dbReference type="AlphaFoldDB" id="K5WIP7"/>
<proteinExistence type="predicted"/>
<dbReference type="InParanoid" id="K5WIP7"/>
<gene>
    <name evidence="3" type="ORF">PHACADRAFT_169454</name>
</gene>
<evidence type="ECO:0000256" key="2">
    <source>
        <dbReference type="SAM" id="MobiDB-lite"/>
    </source>
</evidence>
<accession>K5WIP7</accession>
<feature type="region of interest" description="Disordered" evidence="2">
    <location>
        <begin position="241"/>
        <end position="260"/>
    </location>
</feature>
<dbReference type="InterPro" id="IPR049813">
    <property type="entry name" value="Elp-1-like_TD"/>
</dbReference>